<feature type="domain" description="HTH lysR-type" evidence="6">
    <location>
        <begin position="11"/>
        <end position="68"/>
    </location>
</feature>
<dbReference type="Proteomes" id="UP000011682">
    <property type="component" value="Unassembled WGS sequence"/>
</dbReference>
<feature type="region of interest" description="Disordered" evidence="5">
    <location>
        <begin position="306"/>
        <end position="325"/>
    </location>
</feature>
<dbReference type="CDD" id="cd08417">
    <property type="entry name" value="PBP2_Nitroaromatics_like"/>
    <property type="match status" value="1"/>
</dbReference>
<sequence length="325" mass="35475">MIIHGMDLHGIDLNLLVAFDALMAERSVTRAGTRIGRTQPAMSAALSRLRALLRDELFVRGPSGLQPTPRALELAEPLSRALAQIQRTLEFTQVFEPASSTGTFTIGLQEHPAFVLLPRLVSALRAVAPHVTLHVRGFTARDEAIGMLDAGEADVAIGVPPASTDRILTRPLFEERFVCVLRKDHPAGREPLDLDRFLALSHLLVSPENDRFGHVDVELAKRGLKRRLGLTLPQMYAAPKLVASSDMIATLMEGVIESSGMGDALRVLPPPIALAPAAFVLSWHRRNDAHPAQRWFRDCIAAQVQEQASRGGRGGGKRSSRARTQ</sequence>
<dbReference type="EMBL" id="ANAH02000001">
    <property type="protein sequence ID" value="EPX64733.1"/>
    <property type="molecule type" value="Genomic_DNA"/>
</dbReference>
<name>S9R6T7_CYSF2</name>
<dbReference type="PROSITE" id="PS50931">
    <property type="entry name" value="HTH_LYSR"/>
    <property type="match status" value="1"/>
</dbReference>
<evidence type="ECO:0000256" key="4">
    <source>
        <dbReference type="ARBA" id="ARBA00023163"/>
    </source>
</evidence>
<evidence type="ECO:0000256" key="5">
    <source>
        <dbReference type="SAM" id="MobiDB-lite"/>
    </source>
</evidence>
<keyword evidence="2" id="KW-0805">Transcription regulation</keyword>
<keyword evidence="3" id="KW-0238">DNA-binding</keyword>
<comment type="caution">
    <text evidence="7">The sequence shown here is derived from an EMBL/GenBank/DDBJ whole genome shotgun (WGS) entry which is preliminary data.</text>
</comment>
<dbReference type="AlphaFoldDB" id="S9R6T7"/>
<accession>S9R6T7</accession>
<dbReference type="PANTHER" id="PTHR30118">
    <property type="entry name" value="HTH-TYPE TRANSCRIPTIONAL REGULATOR LEUO-RELATED"/>
    <property type="match status" value="1"/>
</dbReference>
<keyword evidence="4" id="KW-0804">Transcription</keyword>
<keyword evidence="8" id="KW-1185">Reference proteome</keyword>
<gene>
    <name evidence="7" type="ORF">D187_000155</name>
</gene>
<protein>
    <submittedName>
        <fullName evidence="7">LysR family regulatory protein</fullName>
    </submittedName>
</protein>
<dbReference type="PANTHER" id="PTHR30118:SF15">
    <property type="entry name" value="TRANSCRIPTIONAL REGULATORY PROTEIN"/>
    <property type="match status" value="1"/>
</dbReference>
<dbReference type="InterPro" id="IPR036388">
    <property type="entry name" value="WH-like_DNA-bd_sf"/>
</dbReference>
<proteinExistence type="inferred from homology"/>
<dbReference type="Pfam" id="PF00126">
    <property type="entry name" value="HTH_1"/>
    <property type="match status" value="1"/>
</dbReference>
<evidence type="ECO:0000259" key="6">
    <source>
        <dbReference type="PROSITE" id="PS50931"/>
    </source>
</evidence>
<evidence type="ECO:0000313" key="8">
    <source>
        <dbReference type="Proteomes" id="UP000011682"/>
    </source>
</evidence>
<dbReference type="SUPFAM" id="SSF46785">
    <property type="entry name" value="Winged helix' DNA-binding domain"/>
    <property type="match status" value="1"/>
</dbReference>
<comment type="similarity">
    <text evidence="1">Belongs to the LysR transcriptional regulatory family.</text>
</comment>
<dbReference type="eggNOG" id="COG0583">
    <property type="taxonomic scope" value="Bacteria"/>
</dbReference>
<dbReference type="InterPro" id="IPR000847">
    <property type="entry name" value="LysR_HTH_N"/>
</dbReference>
<feature type="compositionally biased region" description="Basic residues" evidence="5">
    <location>
        <begin position="315"/>
        <end position="325"/>
    </location>
</feature>
<evidence type="ECO:0000256" key="3">
    <source>
        <dbReference type="ARBA" id="ARBA00023125"/>
    </source>
</evidence>
<dbReference type="PRINTS" id="PR00039">
    <property type="entry name" value="HTHLYSR"/>
</dbReference>
<dbReference type="Gene3D" id="1.10.10.10">
    <property type="entry name" value="Winged helix-like DNA-binding domain superfamily/Winged helix DNA-binding domain"/>
    <property type="match status" value="1"/>
</dbReference>
<evidence type="ECO:0000256" key="2">
    <source>
        <dbReference type="ARBA" id="ARBA00023015"/>
    </source>
</evidence>
<evidence type="ECO:0000313" key="7">
    <source>
        <dbReference type="EMBL" id="EPX64733.1"/>
    </source>
</evidence>
<dbReference type="GO" id="GO:0003677">
    <property type="term" value="F:DNA binding"/>
    <property type="evidence" value="ECO:0007669"/>
    <property type="project" value="UniProtKB-KW"/>
</dbReference>
<evidence type="ECO:0000256" key="1">
    <source>
        <dbReference type="ARBA" id="ARBA00009437"/>
    </source>
</evidence>
<dbReference type="InterPro" id="IPR005119">
    <property type="entry name" value="LysR_subst-bd"/>
</dbReference>
<dbReference type="InterPro" id="IPR036390">
    <property type="entry name" value="WH_DNA-bd_sf"/>
</dbReference>
<organism evidence="7 8">
    <name type="scientific">Cystobacter fuscus (strain ATCC 25194 / DSM 2262 / NBRC 100088 / M29)</name>
    <dbReference type="NCBI Taxonomy" id="1242864"/>
    <lineage>
        <taxon>Bacteria</taxon>
        <taxon>Pseudomonadati</taxon>
        <taxon>Myxococcota</taxon>
        <taxon>Myxococcia</taxon>
        <taxon>Myxococcales</taxon>
        <taxon>Cystobacterineae</taxon>
        <taxon>Archangiaceae</taxon>
        <taxon>Cystobacter</taxon>
    </lineage>
</organism>
<reference evidence="7" key="1">
    <citation type="submission" date="2013-05" db="EMBL/GenBank/DDBJ databases">
        <title>Genome assembly of Cystobacter fuscus DSM 2262.</title>
        <authorList>
            <person name="Sharma G."/>
            <person name="Khatri I."/>
            <person name="Kaur C."/>
            <person name="Mayilraj S."/>
            <person name="Subramanian S."/>
        </authorList>
    </citation>
    <scope>NUCLEOTIDE SEQUENCE [LARGE SCALE GENOMIC DNA]</scope>
    <source>
        <strain evidence="7">DSM 2262</strain>
    </source>
</reference>
<dbReference type="Pfam" id="PF03466">
    <property type="entry name" value="LysR_substrate"/>
    <property type="match status" value="1"/>
</dbReference>
<dbReference type="SUPFAM" id="SSF53850">
    <property type="entry name" value="Periplasmic binding protein-like II"/>
    <property type="match status" value="1"/>
</dbReference>
<dbReference type="GO" id="GO:0003700">
    <property type="term" value="F:DNA-binding transcription factor activity"/>
    <property type="evidence" value="ECO:0007669"/>
    <property type="project" value="InterPro"/>
</dbReference>
<dbReference type="InterPro" id="IPR050389">
    <property type="entry name" value="LysR-type_TF"/>
</dbReference>
<dbReference type="Gene3D" id="3.40.190.10">
    <property type="entry name" value="Periplasmic binding protein-like II"/>
    <property type="match status" value="2"/>
</dbReference>
<dbReference type="InterPro" id="IPR037402">
    <property type="entry name" value="YidZ_PBP2"/>
</dbReference>